<dbReference type="OrthoDB" id="5429780at2759"/>
<organism evidence="1 2">
    <name type="scientific">Zymoseptoria tritici (strain CBS 115943 / IPO323)</name>
    <name type="common">Speckled leaf blotch fungus</name>
    <name type="synonym">Septoria tritici</name>
    <dbReference type="NCBI Taxonomy" id="336722"/>
    <lineage>
        <taxon>Eukaryota</taxon>
        <taxon>Fungi</taxon>
        <taxon>Dikarya</taxon>
        <taxon>Ascomycota</taxon>
        <taxon>Pezizomycotina</taxon>
        <taxon>Dothideomycetes</taxon>
        <taxon>Dothideomycetidae</taxon>
        <taxon>Mycosphaerellales</taxon>
        <taxon>Mycosphaerellaceae</taxon>
        <taxon>Zymoseptoria</taxon>
    </lineage>
</organism>
<dbReference type="KEGG" id="ztr:MYCGRDRAFT_89943"/>
<dbReference type="HOGENOM" id="CLU_642538_0_0_1"/>
<dbReference type="GeneID" id="13398846"/>
<accession>F9WWZ2</accession>
<dbReference type="STRING" id="336722.F9WWZ2"/>
<keyword evidence="2" id="KW-1185">Reference proteome</keyword>
<dbReference type="AlphaFoldDB" id="F9WWZ2"/>
<dbReference type="InParanoid" id="F9WWZ2"/>
<reference evidence="1 2" key="1">
    <citation type="journal article" date="2011" name="PLoS Genet.">
        <title>Finished genome of the fungal wheat pathogen Mycosphaerella graminicola reveals dispensome structure, chromosome plasticity, and stealth pathogenesis.</title>
        <authorList>
            <person name="Goodwin S.B."/>
            <person name="Ben M'barek S."/>
            <person name="Dhillon B."/>
            <person name="Wittenberg A.H.J."/>
            <person name="Crane C.F."/>
            <person name="Hane J.K."/>
            <person name="Foster A.J."/>
            <person name="Van der Lee T.A.J."/>
            <person name="Grimwood J."/>
            <person name="Aerts A."/>
            <person name="Antoniw J."/>
            <person name="Bailey A."/>
            <person name="Bluhm B."/>
            <person name="Bowler J."/>
            <person name="Bristow J."/>
            <person name="van der Burgt A."/>
            <person name="Canto-Canche B."/>
            <person name="Churchill A.C.L."/>
            <person name="Conde-Ferraez L."/>
            <person name="Cools H.J."/>
            <person name="Coutinho P.M."/>
            <person name="Csukai M."/>
            <person name="Dehal P."/>
            <person name="De Wit P."/>
            <person name="Donzelli B."/>
            <person name="van de Geest H.C."/>
            <person name="van Ham R.C.H.J."/>
            <person name="Hammond-Kosack K.E."/>
            <person name="Henrissat B."/>
            <person name="Kilian A."/>
            <person name="Kobayashi A.K."/>
            <person name="Koopmann E."/>
            <person name="Kourmpetis Y."/>
            <person name="Kuzniar A."/>
            <person name="Lindquist E."/>
            <person name="Lombard V."/>
            <person name="Maliepaard C."/>
            <person name="Martins N."/>
            <person name="Mehrabi R."/>
            <person name="Nap J.P.H."/>
            <person name="Ponomarenko A."/>
            <person name="Rudd J.J."/>
            <person name="Salamov A."/>
            <person name="Schmutz J."/>
            <person name="Schouten H.J."/>
            <person name="Shapiro H."/>
            <person name="Stergiopoulos I."/>
            <person name="Torriani S.F.F."/>
            <person name="Tu H."/>
            <person name="de Vries R.P."/>
            <person name="Waalwijk C."/>
            <person name="Ware S.B."/>
            <person name="Wiebenga A."/>
            <person name="Zwiers L.-H."/>
            <person name="Oliver R.P."/>
            <person name="Grigoriev I.V."/>
            <person name="Kema G.H.J."/>
        </authorList>
    </citation>
    <scope>NUCLEOTIDE SEQUENCE [LARGE SCALE GENOMIC DNA]</scope>
    <source>
        <strain evidence="2">CBS 115943 / IPO323</strain>
    </source>
</reference>
<gene>
    <name evidence="1" type="ORF">MYCGRDRAFT_89943</name>
</gene>
<dbReference type="EMBL" id="CM001196">
    <property type="protein sequence ID" value="EGP92035.1"/>
    <property type="molecule type" value="Genomic_DNA"/>
</dbReference>
<dbReference type="eggNOG" id="ENOG502T28S">
    <property type="taxonomic scope" value="Eukaryota"/>
</dbReference>
<dbReference type="Proteomes" id="UP000008062">
    <property type="component" value="Chromosome 1"/>
</dbReference>
<dbReference type="OMA" id="REWIDCA"/>
<protein>
    <submittedName>
        <fullName evidence="1">Uncharacterized protein</fullName>
    </submittedName>
</protein>
<dbReference type="RefSeq" id="XP_003857059.1">
    <property type="nucleotide sequence ID" value="XM_003857011.1"/>
</dbReference>
<evidence type="ECO:0000313" key="2">
    <source>
        <dbReference type="Proteomes" id="UP000008062"/>
    </source>
</evidence>
<name>F9WWZ2_ZYMTI</name>
<evidence type="ECO:0000313" key="1">
    <source>
        <dbReference type="EMBL" id="EGP92035.1"/>
    </source>
</evidence>
<sequence length="419" mass="48332">MLRPIEDEVWYCPRQSRHWTHCQSAIMVPKNSTELPTEIKSFDTLIYLGLNNERAAELWAKWAENGYRYFDDDQAGPDMTCNCFGCFVRDCLRHWRYFRRADFGDSDVDWRPALRASGANEALIEAIMGTSGTDGIRLTQSTAEWIDNAIMWRWEWLCVVHEAHNGGFDLSNGIHVHAAKSTVPEHDVTNITWNREINRPVKPDGGKTDHIPLWKAVPRVHAEAVWDAERAKAQHWTPDLEFAQMYADYCQKIAGPAPFCLARLEVPNSVFKKHTRKLLQYPSEKWKRVTYASHIRRCAKPESLTQELLRTALLVGDIATGLNSRSTPLKSWEEVSDKHTLKLKSGQRATQFVFDHEFIGRHEDYEEFIDAVNKLESRFTIRDVERPNVILPPIGGFDDESNESLRNVVYVSMLSDVDW</sequence>
<proteinExistence type="predicted"/>